<dbReference type="AlphaFoldDB" id="A0A098M771"/>
<dbReference type="GO" id="GO:0016787">
    <property type="term" value="F:hydrolase activity"/>
    <property type="evidence" value="ECO:0007669"/>
    <property type="project" value="UniProtKB-KW"/>
</dbReference>
<keyword evidence="5" id="KW-0378">Hydrolase</keyword>
<evidence type="ECO:0000256" key="2">
    <source>
        <dbReference type="ARBA" id="ARBA00034301"/>
    </source>
</evidence>
<dbReference type="InterPro" id="IPR036388">
    <property type="entry name" value="WH-like_DNA-bd_sf"/>
</dbReference>
<organism evidence="5 6">
    <name type="scientific">Paenibacillus wynnii</name>
    <dbReference type="NCBI Taxonomy" id="268407"/>
    <lineage>
        <taxon>Bacteria</taxon>
        <taxon>Bacillati</taxon>
        <taxon>Bacillota</taxon>
        <taxon>Bacilli</taxon>
        <taxon>Bacillales</taxon>
        <taxon>Paenibacillaceae</taxon>
        <taxon>Paenibacillus</taxon>
    </lineage>
</organism>
<dbReference type="Gene3D" id="3.60.15.10">
    <property type="entry name" value="Ribonuclease Z/Hydroxyacylglutathione hydrolase-like"/>
    <property type="match status" value="1"/>
</dbReference>
<dbReference type="Pfam" id="PF21221">
    <property type="entry name" value="B_lactamase-like_C"/>
    <property type="match status" value="1"/>
</dbReference>
<comment type="catalytic activity">
    <reaction evidence="3">
        <text>3',5'-cyclic UMP + H2O = UMP + H(+)</text>
        <dbReference type="Rhea" id="RHEA:70575"/>
        <dbReference type="ChEBI" id="CHEBI:15377"/>
        <dbReference type="ChEBI" id="CHEBI:15378"/>
        <dbReference type="ChEBI" id="CHEBI:57865"/>
        <dbReference type="ChEBI" id="CHEBI:184387"/>
    </reaction>
    <physiologicalReaction direction="left-to-right" evidence="3">
        <dbReference type="Rhea" id="RHEA:70576"/>
    </physiologicalReaction>
</comment>
<reference evidence="5 6" key="1">
    <citation type="submission" date="2014-08" db="EMBL/GenBank/DDBJ databases">
        <authorList>
            <person name="den Bakker H.C."/>
        </authorList>
    </citation>
    <scope>NUCLEOTIDE SEQUENCE [LARGE SCALE GENOMIC DNA]</scope>
    <source>
        <strain evidence="5 6">DSM 18334</strain>
    </source>
</reference>
<reference evidence="5 6" key="2">
    <citation type="submission" date="2014-10" db="EMBL/GenBank/DDBJ databases">
        <title>Comparative genomics of the Paenibacillus odorifer group.</title>
        <authorList>
            <person name="Tsai Y.-C."/>
            <person name="Martin N."/>
            <person name="Korlach J."/>
            <person name="Wiedmann M."/>
        </authorList>
    </citation>
    <scope>NUCLEOTIDE SEQUENCE [LARGE SCALE GENOMIC DNA]</scope>
    <source>
        <strain evidence="5 6">DSM 18334</strain>
    </source>
</reference>
<dbReference type="EMBL" id="JQCR01000003">
    <property type="protein sequence ID" value="KGE18375.1"/>
    <property type="molecule type" value="Genomic_DNA"/>
</dbReference>
<comment type="catalytic activity">
    <reaction evidence="1">
        <text>3',5'-cyclic CMP + H2O = CMP + H(+)</text>
        <dbReference type="Rhea" id="RHEA:72675"/>
        <dbReference type="ChEBI" id="CHEBI:15377"/>
        <dbReference type="ChEBI" id="CHEBI:15378"/>
        <dbReference type="ChEBI" id="CHEBI:58003"/>
        <dbReference type="ChEBI" id="CHEBI:60377"/>
    </reaction>
    <physiologicalReaction direction="left-to-right" evidence="1">
        <dbReference type="Rhea" id="RHEA:72676"/>
    </physiologicalReaction>
</comment>
<evidence type="ECO:0000313" key="6">
    <source>
        <dbReference type="Proteomes" id="UP000029734"/>
    </source>
</evidence>
<accession>A0A098M771</accession>
<dbReference type="InterPro" id="IPR001279">
    <property type="entry name" value="Metallo-B-lactamas"/>
</dbReference>
<gene>
    <name evidence="5" type="ORF">PWYN_28100</name>
</gene>
<dbReference type="SMART" id="SM00849">
    <property type="entry name" value="Lactamase_B"/>
    <property type="match status" value="1"/>
</dbReference>
<sequence length="329" mass="36956">MRKAVITTWERDILQISVPMDPPLRQVNSYLLTDADGGVTIIDPGPHSQETEMAWQGILRELSLSWSKVRNVVVTHHHPDHYGLAGRMQSLSGCKVWMSKRAHTEALFMWGETSQMNDVLPLFFSKHGMPNSITDTIREHLERFEPQVTPQPEVSYISPAEPFEMGNRLWRPVVTGGHAPGHLSFYNSESGYMICGDAVLPQISPNVSLLPGSDPQPLQTFLTGLRDLGSYQVSMAFPGHREPFTGFTKRIHSLLDHHEERLEAAEALLSNGPLSGFAICEDLFRGRISSTHQMRFAMSETLAHMIELVRRERAIIIESGSGWLFTGME</sequence>
<evidence type="ECO:0000256" key="1">
    <source>
        <dbReference type="ARBA" id="ARBA00034221"/>
    </source>
</evidence>
<dbReference type="OrthoDB" id="9761531at2"/>
<dbReference type="PANTHER" id="PTHR23131">
    <property type="entry name" value="ENDORIBONUCLEASE LACTB2"/>
    <property type="match status" value="1"/>
</dbReference>
<dbReference type="Gene3D" id="1.10.10.10">
    <property type="entry name" value="Winged helix-like DNA-binding domain superfamily/Winged helix DNA-binding domain"/>
    <property type="match status" value="1"/>
</dbReference>
<dbReference type="STRING" id="268407.PWYN_28100"/>
<dbReference type="InterPro" id="IPR036866">
    <property type="entry name" value="RibonucZ/Hydroxyglut_hydro"/>
</dbReference>
<comment type="caution">
    <text evidence="5">The sequence shown here is derived from an EMBL/GenBank/DDBJ whole genome shotgun (WGS) entry which is preliminary data.</text>
</comment>
<feature type="domain" description="Metallo-beta-lactamase" evidence="4">
    <location>
        <begin position="26"/>
        <end position="240"/>
    </location>
</feature>
<evidence type="ECO:0000313" key="5">
    <source>
        <dbReference type="EMBL" id="KGE18375.1"/>
    </source>
</evidence>
<dbReference type="PANTHER" id="PTHR23131:SF4">
    <property type="entry name" value="METALLO-BETA-LACTAMASE SUPERFAMILY POTEIN"/>
    <property type="match status" value="1"/>
</dbReference>
<protein>
    <submittedName>
        <fullName evidence="5">Hydrolase</fullName>
    </submittedName>
</protein>
<name>A0A098M771_9BACL</name>
<proteinExistence type="predicted"/>
<dbReference type="SUPFAM" id="SSF56281">
    <property type="entry name" value="Metallo-hydrolase/oxidoreductase"/>
    <property type="match status" value="1"/>
</dbReference>
<dbReference type="eggNOG" id="COG0491">
    <property type="taxonomic scope" value="Bacteria"/>
</dbReference>
<comment type="function">
    <text evidence="2">Counteracts the endogenous Pycsar antiviral defense system. Phosphodiesterase that enables metal-dependent hydrolysis of host cyclic nucleotide Pycsar defense signals such as cCMP and cUMP.</text>
</comment>
<dbReference type="Proteomes" id="UP000029734">
    <property type="component" value="Unassembled WGS sequence"/>
</dbReference>
<evidence type="ECO:0000259" key="4">
    <source>
        <dbReference type="SMART" id="SM00849"/>
    </source>
</evidence>
<dbReference type="Pfam" id="PF00753">
    <property type="entry name" value="Lactamase_B"/>
    <property type="match status" value="1"/>
</dbReference>
<dbReference type="InterPro" id="IPR048933">
    <property type="entry name" value="B_lactamase-like_C"/>
</dbReference>
<dbReference type="InterPro" id="IPR050662">
    <property type="entry name" value="Sec-metab_biosynth-thioest"/>
</dbReference>
<keyword evidence="6" id="KW-1185">Reference proteome</keyword>
<evidence type="ECO:0000256" key="3">
    <source>
        <dbReference type="ARBA" id="ARBA00048505"/>
    </source>
</evidence>